<reference evidence="1 2" key="1">
    <citation type="submission" date="2021-08" db="EMBL/GenBank/DDBJ databases">
        <title>Bactericidal Effect of Pseudomonas oryziphila sp. nov., a novel Pseudomonas Species Against Xanthomonas oryzae Reduces Disease Severity of Bacterial Leaf Streak of Rice.</title>
        <authorList>
            <person name="Yang R."/>
            <person name="Li S."/>
            <person name="Li Y."/>
            <person name="Yan Y."/>
            <person name="Fang Y."/>
            <person name="Zou L."/>
            <person name="Chen G."/>
        </authorList>
    </citation>
    <scope>NUCLEOTIDE SEQUENCE [LARGE SCALE GENOMIC DNA]</scope>
    <source>
        <strain evidence="1 2">DSM 17497</strain>
    </source>
</reference>
<name>A0ABX9B0K8_9PSED</name>
<dbReference type="EMBL" id="CP081966">
    <property type="protein sequence ID" value="QZP26312.1"/>
    <property type="molecule type" value="Genomic_DNA"/>
</dbReference>
<protein>
    <recommendedName>
        <fullName evidence="3">GNAT family N-acetyltransferase</fullName>
    </recommendedName>
</protein>
<evidence type="ECO:0000313" key="1">
    <source>
        <dbReference type="EMBL" id="QZP26312.1"/>
    </source>
</evidence>
<dbReference type="SUPFAM" id="SSF55729">
    <property type="entry name" value="Acyl-CoA N-acyltransferases (Nat)"/>
    <property type="match status" value="1"/>
</dbReference>
<dbReference type="RefSeq" id="WP_155952671.1">
    <property type="nucleotide sequence ID" value="NZ_CP081966.1"/>
</dbReference>
<proteinExistence type="predicted"/>
<sequence length="163" mass="18497">MKGFDGISICILEPKDSERALAAIRARRFSELLSPYLYQRFGEQPRRCHYVDGNVLNFYAEAYELYLKVTPPSGGFWGEETLVVARFGFKDRRKGHGTDFIRFLLSFAKDIGYTKIGLECTNQFSDAFGRKLGFQQYGEYNNLLGCVAAVSRELNFGCESPSV</sequence>
<gene>
    <name evidence="1" type="ORF">K5H97_26610</name>
</gene>
<dbReference type="Proteomes" id="UP000825591">
    <property type="component" value="Chromosome"/>
</dbReference>
<keyword evidence="2" id="KW-1185">Reference proteome</keyword>
<organism evidence="1 2">
    <name type="scientific">Pseudomonas mosselii</name>
    <dbReference type="NCBI Taxonomy" id="78327"/>
    <lineage>
        <taxon>Bacteria</taxon>
        <taxon>Pseudomonadati</taxon>
        <taxon>Pseudomonadota</taxon>
        <taxon>Gammaproteobacteria</taxon>
        <taxon>Pseudomonadales</taxon>
        <taxon>Pseudomonadaceae</taxon>
        <taxon>Pseudomonas</taxon>
    </lineage>
</organism>
<dbReference type="InterPro" id="IPR016181">
    <property type="entry name" value="Acyl_CoA_acyltransferase"/>
</dbReference>
<accession>A0ABX9B0K8</accession>
<evidence type="ECO:0008006" key="3">
    <source>
        <dbReference type="Google" id="ProtNLM"/>
    </source>
</evidence>
<dbReference type="Gene3D" id="3.40.630.30">
    <property type="match status" value="1"/>
</dbReference>
<evidence type="ECO:0000313" key="2">
    <source>
        <dbReference type="Proteomes" id="UP000825591"/>
    </source>
</evidence>